<dbReference type="PANTHER" id="PTHR45779">
    <property type="entry name" value="PEPTIDYLPROLYL ISOMERASE"/>
    <property type="match status" value="1"/>
</dbReference>
<gene>
    <name evidence="9" type="ORF">SCODWIG_03155</name>
</gene>
<evidence type="ECO:0000256" key="5">
    <source>
        <dbReference type="ARBA" id="ARBA00024206"/>
    </source>
</evidence>
<name>A0A376BA27_9ASCO</name>
<evidence type="ECO:0000256" key="3">
    <source>
        <dbReference type="ARBA" id="ARBA00023110"/>
    </source>
</evidence>
<protein>
    <recommendedName>
        <fullName evidence="2 6">peptidylprolyl isomerase</fullName>
        <ecNumber evidence="2 6">5.2.1.8</ecNumber>
    </recommendedName>
</protein>
<evidence type="ECO:0000256" key="1">
    <source>
        <dbReference type="ARBA" id="ARBA00000971"/>
    </source>
</evidence>
<dbReference type="PANTHER" id="PTHR45779:SF7">
    <property type="entry name" value="PEPTIDYLPROLYL ISOMERASE"/>
    <property type="match status" value="1"/>
</dbReference>
<evidence type="ECO:0000256" key="4">
    <source>
        <dbReference type="ARBA" id="ARBA00023235"/>
    </source>
</evidence>
<keyword evidence="4 6" id="KW-0413">Isomerase</keyword>
<dbReference type="GO" id="GO:0005783">
    <property type="term" value="C:endoplasmic reticulum"/>
    <property type="evidence" value="ECO:0007669"/>
    <property type="project" value="TreeGrafter"/>
</dbReference>
<evidence type="ECO:0000256" key="7">
    <source>
        <dbReference type="SAM" id="SignalP"/>
    </source>
</evidence>
<proteinExistence type="inferred from homology"/>
<dbReference type="VEuPathDB" id="FungiDB:SCODWIG_03155"/>
<organism evidence="9 10">
    <name type="scientific">Saccharomycodes ludwigii</name>
    <dbReference type="NCBI Taxonomy" id="36035"/>
    <lineage>
        <taxon>Eukaryota</taxon>
        <taxon>Fungi</taxon>
        <taxon>Dikarya</taxon>
        <taxon>Ascomycota</taxon>
        <taxon>Saccharomycotina</taxon>
        <taxon>Saccharomycetes</taxon>
        <taxon>Saccharomycodales</taxon>
        <taxon>Saccharomycodaceae</taxon>
        <taxon>Saccharomycodes</taxon>
    </lineage>
</organism>
<dbReference type="OrthoDB" id="1902587at2759"/>
<evidence type="ECO:0000313" key="9">
    <source>
        <dbReference type="EMBL" id="SSD61394.1"/>
    </source>
</evidence>
<accession>A0A376BA27</accession>
<dbReference type="Gene3D" id="3.10.50.40">
    <property type="match status" value="1"/>
</dbReference>
<reference evidence="10" key="1">
    <citation type="submission" date="2018-06" db="EMBL/GenBank/DDBJ databases">
        <authorList>
            <person name="Guldener U."/>
        </authorList>
    </citation>
    <scope>NUCLEOTIDE SEQUENCE [LARGE SCALE GENOMIC DNA]</scope>
    <source>
        <strain evidence="10">UTAD17</strain>
    </source>
</reference>
<dbReference type="PROSITE" id="PS50059">
    <property type="entry name" value="FKBP_PPIASE"/>
    <property type="match status" value="1"/>
</dbReference>
<dbReference type="FunFam" id="3.10.50.40:FF:000006">
    <property type="entry name" value="Peptidyl-prolyl cis-trans isomerase"/>
    <property type="match status" value="1"/>
</dbReference>
<dbReference type="InterPro" id="IPR046357">
    <property type="entry name" value="PPIase_dom_sf"/>
</dbReference>
<dbReference type="Proteomes" id="UP000262825">
    <property type="component" value="Unassembled WGS sequence"/>
</dbReference>
<dbReference type="EMBL" id="UFAJ01000684">
    <property type="protein sequence ID" value="SSD61394.1"/>
    <property type="molecule type" value="Genomic_DNA"/>
</dbReference>
<comment type="similarity">
    <text evidence="5">Belongs to the FKBP-type PPIase family. FKBP2 subfamily.</text>
</comment>
<keyword evidence="10" id="KW-1185">Reference proteome</keyword>
<dbReference type="InterPro" id="IPR001179">
    <property type="entry name" value="PPIase_FKBP_dom"/>
</dbReference>
<dbReference type="EC" id="5.2.1.8" evidence="2 6"/>
<feature type="signal peptide" evidence="7">
    <location>
        <begin position="1"/>
        <end position="17"/>
    </location>
</feature>
<keyword evidence="3 6" id="KW-0697">Rotamase</keyword>
<dbReference type="InterPro" id="IPR044609">
    <property type="entry name" value="FKBP2/11"/>
</dbReference>
<feature type="chain" id="PRO_5017044433" description="peptidylprolyl isomerase" evidence="7">
    <location>
        <begin position="18"/>
        <end position="137"/>
    </location>
</feature>
<evidence type="ECO:0000256" key="6">
    <source>
        <dbReference type="PROSITE-ProRule" id="PRU00277"/>
    </source>
</evidence>
<evidence type="ECO:0000259" key="8">
    <source>
        <dbReference type="PROSITE" id="PS50059"/>
    </source>
</evidence>
<evidence type="ECO:0000256" key="2">
    <source>
        <dbReference type="ARBA" id="ARBA00013194"/>
    </source>
</evidence>
<evidence type="ECO:0000313" key="10">
    <source>
        <dbReference type="Proteomes" id="UP000262825"/>
    </source>
</evidence>
<dbReference type="AlphaFoldDB" id="A0A376BA27"/>
<keyword evidence="7" id="KW-0732">Signal</keyword>
<dbReference type="GO" id="GO:0003755">
    <property type="term" value="F:peptidyl-prolyl cis-trans isomerase activity"/>
    <property type="evidence" value="ECO:0007669"/>
    <property type="project" value="UniProtKB-KW"/>
</dbReference>
<dbReference type="Pfam" id="PF00254">
    <property type="entry name" value="FKBP_C"/>
    <property type="match status" value="1"/>
</dbReference>
<dbReference type="SUPFAM" id="SSF54534">
    <property type="entry name" value="FKBP-like"/>
    <property type="match status" value="1"/>
</dbReference>
<comment type="catalytic activity">
    <reaction evidence="1 6">
        <text>[protein]-peptidylproline (omega=180) = [protein]-peptidylproline (omega=0)</text>
        <dbReference type="Rhea" id="RHEA:16237"/>
        <dbReference type="Rhea" id="RHEA-COMP:10747"/>
        <dbReference type="Rhea" id="RHEA-COMP:10748"/>
        <dbReference type="ChEBI" id="CHEBI:83833"/>
        <dbReference type="ChEBI" id="CHEBI:83834"/>
        <dbReference type="EC" id="5.2.1.8"/>
    </reaction>
</comment>
<feature type="domain" description="PPIase FKBP-type" evidence="8">
    <location>
        <begin position="43"/>
        <end position="132"/>
    </location>
</feature>
<sequence>MKLIFTILFWLIGSVIAGELTDLKIEITKEIPESECKIKATSGDLVSVHYTGRLLSDDKVFDSSFQRNKPIDFVLGRGYVISGWDKGVNGMCIGEERTLYIPSDMGYGARGAGGVIPPNADLIFETKLVDIQRQDEL</sequence>